<keyword evidence="1" id="KW-1133">Transmembrane helix</keyword>
<accession>A6K962</accession>
<evidence type="ECO:0000313" key="3">
    <source>
        <dbReference type="Proteomes" id="UP000234681"/>
    </source>
</evidence>
<keyword evidence="1" id="KW-0812">Transmembrane</keyword>
<evidence type="ECO:0000256" key="1">
    <source>
        <dbReference type="SAM" id="Phobius"/>
    </source>
</evidence>
<feature type="transmembrane region" description="Helical" evidence="1">
    <location>
        <begin position="7"/>
        <end position="27"/>
    </location>
</feature>
<reference evidence="3" key="1">
    <citation type="submission" date="2005-09" db="EMBL/GenBank/DDBJ databases">
        <authorList>
            <person name="Mural R.J."/>
            <person name="Li P.W."/>
            <person name="Adams M.D."/>
            <person name="Amanatides P.G."/>
            <person name="Baden-Tillson H."/>
            <person name="Barnstead M."/>
            <person name="Chin S.H."/>
            <person name="Dew I."/>
            <person name="Evans C.A."/>
            <person name="Ferriera S."/>
            <person name="Flanigan M."/>
            <person name="Fosler C."/>
            <person name="Glodek A."/>
            <person name="Gu Z."/>
            <person name="Holt R.A."/>
            <person name="Jennings D."/>
            <person name="Kraft C.L."/>
            <person name="Lu F."/>
            <person name="Nguyen T."/>
            <person name="Nusskern D.R."/>
            <person name="Pfannkoch C.M."/>
            <person name="Sitter C."/>
            <person name="Sutton G.G."/>
            <person name="Venter J.C."/>
            <person name="Wang Z."/>
            <person name="Woodage T."/>
            <person name="Zheng X.H."/>
            <person name="Zhong F."/>
        </authorList>
    </citation>
    <scope>NUCLEOTIDE SEQUENCE [LARGE SCALE GENOMIC DNA]</scope>
    <source>
        <strain>BN</strain>
        <strain evidence="3">Sprague-Dawley</strain>
    </source>
</reference>
<keyword evidence="1" id="KW-0472">Membrane</keyword>
<organism evidence="2 3">
    <name type="scientific">Rattus norvegicus</name>
    <name type="common">Rat</name>
    <dbReference type="NCBI Taxonomy" id="10116"/>
    <lineage>
        <taxon>Eukaryota</taxon>
        <taxon>Metazoa</taxon>
        <taxon>Chordata</taxon>
        <taxon>Craniata</taxon>
        <taxon>Vertebrata</taxon>
        <taxon>Euteleostomi</taxon>
        <taxon>Mammalia</taxon>
        <taxon>Eutheria</taxon>
        <taxon>Euarchontoglires</taxon>
        <taxon>Glires</taxon>
        <taxon>Rodentia</taxon>
        <taxon>Myomorpha</taxon>
        <taxon>Muroidea</taxon>
        <taxon>Muridae</taxon>
        <taxon>Murinae</taxon>
        <taxon>Rattus</taxon>
    </lineage>
</organism>
<name>A6K962_RAT</name>
<sequence>MDGRNLVYRVFCFVLFFQMVSCFMALASLSRPDYCQLVLNFYLSHELLVYVCVFYVILLCKICFSCVFHFHCNFSSYYTKRYIGSTALLKPCVQ</sequence>
<gene>
    <name evidence="2" type="ORF">rCG_29158</name>
</gene>
<dbReference type="EMBL" id="CH474029">
    <property type="protein sequence ID" value="EDL89482.1"/>
    <property type="molecule type" value="Genomic_DNA"/>
</dbReference>
<proteinExistence type="predicted"/>
<protein>
    <submittedName>
        <fullName evidence="2">RCG29158</fullName>
    </submittedName>
</protein>
<dbReference type="AlphaFoldDB" id="A6K962"/>
<dbReference type="Proteomes" id="UP000234681">
    <property type="component" value="Chromosome 7"/>
</dbReference>
<feature type="transmembrane region" description="Helical" evidence="1">
    <location>
        <begin position="47"/>
        <end position="70"/>
    </location>
</feature>
<evidence type="ECO:0000313" key="2">
    <source>
        <dbReference type="EMBL" id="EDL89482.1"/>
    </source>
</evidence>